<comment type="caution">
    <text evidence="2">The sequence shown here is derived from an EMBL/GenBank/DDBJ whole genome shotgun (WGS) entry which is preliminary data.</text>
</comment>
<feature type="transmembrane region" description="Helical" evidence="1">
    <location>
        <begin position="98"/>
        <end position="115"/>
    </location>
</feature>
<dbReference type="NCBIfam" id="NF041644">
    <property type="entry name" value="CBO0543_fam"/>
    <property type="match status" value="1"/>
</dbReference>
<name>A0ABT5VCQ0_9BACI</name>
<sequence length="166" mass="20234">MSKDKRVLLFFWVVTIVLLVLNVPRNRVKHAILAFLYKQMVTWLFGLLVVERGLIKYPVRFFKKANKTSFSFEYFIYPALCTIFNMNYPENKSRLMKFFYIMFHSGAVTFVEYLIERKTNLITYVKWKWYWSFITMSITYYSSRIFYRWFFKDEFSKGNGNSLTSY</sequence>
<feature type="transmembrane region" description="Helical" evidence="1">
    <location>
        <begin position="7"/>
        <end position="24"/>
    </location>
</feature>
<evidence type="ECO:0000256" key="1">
    <source>
        <dbReference type="SAM" id="Phobius"/>
    </source>
</evidence>
<evidence type="ECO:0000313" key="3">
    <source>
        <dbReference type="Proteomes" id="UP001148125"/>
    </source>
</evidence>
<dbReference type="InterPro" id="IPR048147">
    <property type="entry name" value="CBO0543-like"/>
</dbReference>
<reference evidence="2" key="1">
    <citation type="submission" date="2024-05" db="EMBL/GenBank/DDBJ databases">
        <title>Alkalihalobacillus sp. strain MEB203 novel alkaliphilic bacterium from Lonar Lake, India.</title>
        <authorList>
            <person name="Joshi A."/>
            <person name="Thite S."/>
            <person name="Mengade P."/>
        </authorList>
    </citation>
    <scope>NUCLEOTIDE SEQUENCE</scope>
    <source>
        <strain evidence="2">MEB 203</strain>
    </source>
</reference>
<proteinExistence type="predicted"/>
<protein>
    <submittedName>
        <fullName evidence="2">Uncharacterized protein</fullName>
    </submittedName>
</protein>
<feature type="transmembrane region" description="Helical" evidence="1">
    <location>
        <begin position="127"/>
        <end position="147"/>
    </location>
</feature>
<keyword evidence="3" id="KW-1185">Reference proteome</keyword>
<dbReference type="EMBL" id="JAOTPO010000004">
    <property type="protein sequence ID" value="MDE5413224.1"/>
    <property type="molecule type" value="Genomic_DNA"/>
</dbReference>
<gene>
    <name evidence="2" type="ORF">N7Z68_07480</name>
</gene>
<keyword evidence="1" id="KW-0472">Membrane</keyword>
<evidence type="ECO:0000313" key="2">
    <source>
        <dbReference type="EMBL" id="MDE5413224.1"/>
    </source>
</evidence>
<feature type="transmembrane region" description="Helical" evidence="1">
    <location>
        <begin position="70"/>
        <end position="86"/>
    </location>
</feature>
<dbReference type="RefSeq" id="WP_275117849.1">
    <property type="nucleotide sequence ID" value="NZ_JAOTPO010000004.1"/>
</dbReference>
<keyword evidence="1" id="KW-0812">Transmembrane</keyword>
<organism evidence="2 3">
    <name type="scientific">Alkalihalobacterium chitinilyticum</name>
    <dbReference type="NCBI Taxonomy" id="2980103"/>
    <lineage>
        <taxon>Bacteria</taxon>
        <taxon>Bacillati</taxon>
        <taxon>Bacillota</taxon>
        <taxon>Bacilli</taxon>
        <taxon>Bacillales</taxon>
        <taxon>Bacillaceae</taxon>
        <taxon>Alkalihalobacterium</taxon>
    </lineage>
</organism>
<accession>A0ABT5VCQ0</accession>
<keyword evidence="1" id="KW-1133">Transmembrane helix</keyword>
<dbReference type="Proteomes" id="UP001148125">
    <property type="component" value="Unassembled WGS sequence"/>
</dbReference>
<feature type="transmembrane region" description="Helical" evidence="1">
    <location>
        <begin position="30"/>
        <end position="50"/>
    </location>
</feature>